<evidence type="ECO:0000256" key="11">
    <source>
        <dbReference type="ARBA" id="ARBA00048930"/>
    </source>
</evidence>
<dbReference type="PRINTS" id="PR00081">
    <property type="entry name" value="GDHRDH"/>
</dbReference>
<comment type="function">
    <text evidence="10">Catalyzes the reduction of 3'-oxosphinganine (3-ketodihydrosphingosine/KDS) to sphinganine (dihydrosphingosine/DHS), the second step of de novo sphingolipid biosynthesis.</text>
</comment>
<evidence type="ECO:0000256" key="5">
    <source>
        <dbReference type="ARBA" id="ARBA00022857"/>
    </source>
</evidence>
<comment type="catalytic activity">
    <reaction evidence="11">
        <text>sphinganine + NADP(+) = 3-oxosphinganine + NADPH + H(+)</text>
        <dbReference type="Rhea" id="RHEA:22640"/>
        <dbReference type="ChEBI" id="CHEBI:15378"/>
        <dbReference type="ChEBI" id="CHEBI:57783"/>
        <dbReference type="ChEBI" id="CHEBI:57817"/>
        <dbReference type="ChEBI" id="CHEBI:58299"/>
        <dbReference type="ChEBI" id="CHEBI:58349"/>
        <dbReference type="EC" id="1.1.1.102"/>
    </reaction>
    <physiologicalReaction direction="right-to-left" evidence="11">
        <dbReference type="Rhea" id="RHEA:22642"/>
    </physiologicalReaction>
</comment>
<dbReference type="PANTHER" id="PTHR43550">
    <property type="entry name" value="3-KETODIHYDROSPHINGOSINE REDUCTASE"/>
    <property type="match status" value="1"/>
</dbReference>
<dbReference type="GO" id="GO:0005789">
    <property type="term" value="C:endoplasmic reticulum membrane"/>
    <property type="evidence" value="ECO:0007669"/>
    <property type="project" value="TreeGrafter"/>
</dbReference>
<keyword evidence="7" id="KW-0560">Oxidoreductase</keyword>
<proteinExistence type="predicted"/>
<evidence type="ECO:0000256" key="6">
    <source>
        <dbReference type="ARBA" id="ARBA00022919"/>
    </source>
</evidence>
<dbReference type="InterPro" id="IPR002347">
    <property type="entry name" value="SDR_fam"/>
</dbReference>
<dbReference type="AlphaFoldDB" id="A0A165PB35"/>
<keyword evidence="8" id="KW-0443">Lipid metabolism</keyword>
<dbReference type="EMBL" id="KV425891">
    <property type="protein sequence ID" value="KZW01919.1"/>
    <property type="molecule type" value="Genomic_DNA"/>
</dbReference>
<dbReference type="GO" id="GO:0006666">
    <property type="term" value="P:3-keto-sphinganine metabolic process"/>
    <property type="evidence" value="ECO:0007669"/>
    <property type="project" value="InterPro"/>
</dbReference>
<evidence type="ECO:0000256" key="4">
    <source>
        <dbReference type="ARBA" id="ARBA00022824"/>
    </source>
</evidence>
<evidence type="ECO:0000256" key="8">
    <source>
        <dbReference type="ARBA" id="ARBA00023098"/>
    </source>
</evidence>
<accession>A0A165PB35</accession>
<protein>
    <recommendedName>
        <fullName evidence="9">3-dehydrosphinganine reductase</fullName>
        <ecNumber evidence="9">1.1.1.102</ecNumber>
    </recommendedName>
</protein>
<dbReference type="STRING" id="1314781.A0A165PB35"/>
<dbReference type="OrthoDB" id="10267115at2759"/>
<evidence type="ECO:0000313" key="12">
    <source>
        <dbReference type="EMBL" id="KZW01919.1"/>
    </source>
</evidence>
<dbReference type="GO" id="GO:0030148">
    <property type="term" value="P:sphingolipid biosynthetic process"/>
    <property type="evidence" value="ECO:0007669"/>
    <property type="project" value="InterPro"/>
</dbReference>
<evidence type="ECO:0000256" key="3">
    <source>
        <dbReference type="ARBA" id="ARBA00004991"/>
    </source>
</evidence>
<evidence type="ECO:0000256" key="7">
    <source>
        <dbReference type="ARBA" id="ARBA00023002"/>
    </source>
</evidence>
<sequence length="309" mass="33810">MPRWNPAGLHCYVTGGSQGLGLELALLLVKERAHVSIVARDQSKLDAAIRQLEDVRVDESQIIRAYSFSLNTAEGAEAALTAASVPHEGRVPDALFLCAGSARPGFFVEETPAGLQSAFDNVYWVQAWSALTAAKTYAKQRAKGKIVFVSSTVGLMGLIGYSSYAPAKHALRGLADTLRSELSLYGVDVQIFFPPTMQSPGYENENKTKPKITLKIEEDDKGLSCAVAARGMLEGVKQGQAHITADFINTLLRATMRGAAPYNNIVLDTIYACIGNIALPDWRRGVDKLIVKHRKEHEEYLQQKGFWND</sequence>
<evidence type="ECO:0000256" key="9">
    <source>
        <dbReference type="ARBA" id="ARBA00026112"/>
    </source>
</evidence>
<dbReference type="CDD" id="cd08939">
    <property type="entry name" value="KDSR-like_SDR_c"/>
    <property type="match status" value="1"/>
</dbReference>
<organism evidence="12 13">
    <name type="scientific">Exidia glandulosa HHB12029</name>
    <dbReference type="NCBI Taxonomy" id="1314781"/>
    <lineage>
        <taxon>Eukaryota</taxon>
        <taxon>Fungi</taxon>
        <taxon>Dikarya</taxon>
        <taxon>Basidiomycota</taxon>
        <taxon>Agaricomycotina</taxon>
        <taxon>Agaricomycetes</taxon>
        <taxon>Auriculariales</taxon>
        <taxon>Exidiaceae</taxon>
        <taxon>Exidia</taxon>
    </lineage>
</organism>
<dbReference type="InParanoid" id="A0A165PB35"/>
<gene>
    <name evidence="12" type="ORF">EXIGLDRAFT_716547</name>
</gene>
<keyword evidence="13" id="KW-1185">Reference proteome</keyword>
<evidence type="ECO:0000256" key="1">
    <source>
        <dbReference type="ARBA" id="ARBA00004240"/>
    </source>
</evidence>
<dbReference type="EC" id="1.1.1.102" evidence="9"/>
<keyword evidence="5" id="KW-0521">NADP</keyword>
<dbReference type="InterPro" id="IPR045022">
    <property type="entry name" value="KDSR-like"/>
</dbReference>
<reference evidence="12 13" key="1">
    <citation type="journal article" date="2016" name="Mol. Biol. Evol.">
        <title>Comparative Genomics of Early-Diverging Mushroom-Forming Fungi Provides Insights into the Origins of Lignocellulose Decay Capabilities.</title>
        <authorList>
            <person name="Nagy L.G."/>
            <person name="Riley R."/>
            <person name="Tritt A."/>
            <person name="Adam C."/>
            <person name="Daum C."/>
            <person name="Floudas D."/>
            <person name="Sun H."/>
            <person name="Yadav J.S."/>
            <person name="Pangilinan J."/>
            <person name="Larsson K.H."/>
            <person name="Matsuura K."/>
            <person name="Barry K."/>
            <person name="Labutti K."/>
            <person name="Kuo R."/>
            <person name="Ohm R.A."/>
            <person name="Bhattacharya S.S."/>
            <person name="Shirouzu T."/>
            <person name="Yoshinaga Y."/>
            <person name="Martin F.M."/>
            <person name="Grigoriev I.V."/>
            <person name="Hibbett D.S."/>
        </authorList>
    </citation>
    <scope>NUCLEOTIDE SEQUENCE [LARGE SCALE GENOMIC DNA]</scope>
    <source>
        <strain evidence="12 13">HHB12029</strain>
    </source>
</reference>
<dbReference type="Pfam" id="PF00106">
    <property type="entry name" value="adh_short"/>
    <property type="match status" value="1"/>
</dbReference>
<keyword evidence="6" id="KW-0746">Sphingolipid metabolism</keyword>
<dbReference type="Proteomes" id="UP000077266">
    <property type="component" value="Unassembled WGS sequence"/>
</dbReference>
<name>A0A165PB35_EXIGL</name>
<dbReference type="PANTHER" id="PTHR43550:SF3">
    <property type="entry name" value="3-KETODIHYDROSPHINGOSINE REDUCTASE"/>
    <property type="match status" value="1"/>
</dbReference>
<evidence type="ECO:0000256" key="10">
    <source>
        <dbReference type="ARBA" id="ARBA00044737"/>
    </source>
</evidence>
<comment type="pathway">
    <text evidence="2">Lipid metabolism; sphingolipid metabolism.</text>
</comment>
<comment type="subcellular location">
    <subcellularLocation>
        <location evidence="1">Endoplasmic reticulum</location>
    </subcellularLocation>
</comment>
<dbReference type="InterPro" id="IPR036291">
    <property type="entry name" value="NAD(P)-bd_dom_sf"/>
</dbReference>
<evidence type="ECO:0000313" key="13">
    <source>
        <dbReference type="Proteomes" id="UP000077266"/>
    </source>
</evidence>
<dbReference type="FunFam" id="3.40.50.720:FF:000468">
    <property type="entry name" value="Short-chain dehydrogenase, putative"/>
    <property type="match status" value="1"/>
</dbReference>
<evidence type="ECO:0000256" key="2">
    <source>
        <dbReference type="ARBA" id="ARBA00004760"/>
    </source>
</evidence>
<dbReference type="FunCoup" id="A0A165PB35">
    <property type="interactions" value="175"/>
</dbReference>
<comment type="pathway">
    <text evidence="3">Sphingolipid metabolism.</text>
</comment>
<dbReference type="SUPFAM" id="SSF51735">
    <property type="entry name" value="NAD(P)-binding Rossmann-fold domains"/>
    <property type="match status" value="1"/>
</dbReference>
<dbReference type="Gene3D" id="3.40.50.720">
    <property type="entry name" value="NAD(P)-binding Rossmann-like Domain"/>
    <property type="match status" value="1"/>
</dbReference>
<dbReference type="GO" id="GO:0047560">
    <property type="term" value="F:3-dehydrosphinganine reductase activity"/>
    <property type="evidence" value="ECO:0007669"/>
    <property type="project" value="UniProtKB-EC"/>
</dbReference>
<keyword evidence="4" id="KW-0256">Endoplasmic reticulum</keyword>